<protein>
    <submittedName>
        <fullName evidence="1">Uncharacterized protein</fullName>
    </submittedName>
</protein>
<dbReference type="AlphaFoldDB" id="A0A3F3PJ27"/>
<proteinExistence type="predicted"/>
<sequence>VLHIRPEPCRPKKTRVLELWRDDLEFATIALGQHRTPTRRHAIVIERKLSCVLDLYPSQ</sequence>
<keyword evidence="2" id="KW-1185">Reference proteome</keyword>
<organism evidence="1 2">
    <name type="scientific">Aspergillus welwitschiae</name>
    <dbReference type="NCBI Taxonomy" id="1341132"/>
    <lineage>
        <taxon>Eukaryota</taxon>
        <taxon>Fungi</taxon>
        <taxon>Dikarya</taxon>
        <taxon>Ascomycota</taxon>
        <taxon>Pezizomycotina</taxon>
        <taxon>Eurotiomycetes</taxon>
        <taxon>Eurotiomycetidae</taxon>
        <taxon>Eurotiales</taxon>
        <taxon>Aspergillaceae</taxon>
        <taxon>Aspergillus</taxon>
        <taxon>Aspergillus subgen. Circumdati</taxon>
    </lineage>
</organism>
<feature type="non-terminal residue" evidence="1">
    <location>
        <position position="1"/>
    </location>
</feature>
<dbReference type="Proteomes" id="UP000253729">
    <property type="component" value="Unassembled WGS sequence"/>
</dbReference>
<dbReference type="RefSeq" id="XP_026619976.1">
    <property type="nucleotide sequence ID" value="XM_026768358.1"/>
</dbReference>
<name>A0A3F3PJ27_9EURO</name>
<gene>
    <name evidence="1" type="ORF">BDQ94DRAFT_154804</name>
</gene>
<dbReference type="GeneID" id="38136714"/>
<evidence type="ECO:0000313" key="2">
    <source>
        <dbReference type="Proteomes" id="UP000253729"/>
    </source>
</evidence>
<dbReference type="EMBL" id="KZ852108">
    <property type="protein sequence ID" value="RDH26954.1"/>
    <property type="molecule type" value="Genomic_DNA"/>
</dbReference>
<accession>A0A3F3PJ27</accession>
<evidence type="ECO:0000313" key="1">
    <source>
        <dbReference type="EMBL" id="RDH26954.1"/>
    </source>
</evidence>
<reference evidence="1 2" key="1">
    <citation type="submission" date="2018-07" db="EMBL/GenBank/DDBJ databases">
        <title>The genomes of Aspergillus section Nigri reveals drivers in fungal speciation.</title>
        <authorList>
            <consortium name="DOE Joint Genome Institute"/>
            <person name="Vesth T.C."/>
            <person name="Nybo J."/>
            <person name="Theobald S."/>
            <person name="Brandl J."/>
            <person name="Frisvad J.C."/>
            <person name="Nielsen K.F."/>
            <person name="Lyhne E.K."/>
            <person name="Kogle M.E."/>
            <person name="Kuo A."/>
            <person name="Riley R."/>
            <person name="Clum A."/>
            <person name="Nolan M."/>
            <person name="Lipzen A."/>
            <person name="Salamov A."/>
            <person name="Henrissat B."/>
            <person name="Wiebenga A."/>
            <person name="De vries R.P."/>
            <person name="Grigoriev I.V."/>
            <person name="Mortensen U.H."/>
            <person name="Andersen M.R."/>
            <person name="Baker S.E."/>
        </authorList>
    </citation>
    <scope>NUCLEOTIDE SEQUENCE [LARGE SCALE GENOMIC DNA]</scope>
    <source>
        <strain evidence="1 2">CBS 139.54b</strain>
    </source>
</reference>